<keyword evidence="1" id="KW-1133">Transmembrane helix</keyword>
<dbReference type="EMBL" id="JAESND010000010">
    <property type="protein sequence ID" value="MBM3117513.1"/>
    <property type="molecule type" value="Genomic_DNA"/>
</dbReference>
<proteinExistence type="predicted"/>
<reference evidence="2 3" key="1">
    <citation type="submission" date="2021-01" db="EMBL/GenBank/DDBJ databases">
        <title>Draft Genome Sequence and Polyhydroxyalkanoate Biosynthetic Potential of Jeongeupia naejangsanensis Type Strain DSM 24253.</title>
        <authorList>
            <person name="Turrini P."/>
            <person name="Artuso I."/>
            <person name="Lugli G.A."/>
            <person name="Frangipani E."/>
            <person name="Ventura M."/>
            <person name="Visca P."/>
        </authorList>
    </citation>
    <scope>NUCLEOTIDE SEQUENCE [LARGE SCALE GENOMIC DNA]</scope>
    <source>
        <strain evidence="2 3">DSM 24253</strain>
    </source>
</reference>
<keyword evidence="3" id="KW-1185">Reference proteome</keyword>
<comment type="caution">
    <text evidence="2">The sequence shown here is derived from an EMBL/GenBank/DDBJ whole genome shotgun (WGS) entry which is preliminary data.</text>
</comment>
<accession>A0ABS2BPI7</accession>
<feature type="transmembrane region" description="Helical" evidence="1">
    <location>
        <begin position="42"/>
        <end position="60"/>
    </location>
</feature>
<protein>
    <submittedName>
        <fullName evidence="2">Uncharacterized protein</fullName>
    </submittedName>
</protein>
<organism evidence="2 3">
    <name type="scientific">Jeongeupia naejangsanensis</name>
    <dbReference type="NCBI Taxonomy" id="613195"/>
    <lineage>
        <taxon>Bacteria</taxon>
        <taxon>Pseudomonadati</taxon>
        <taxon>Pseudomonadota</taxon>
        <taxon>Betaproteobacteria</taxon>
        <taxon>Neisseriales</taxon>
        <taxon>Chitinibacteraceae</taxon>
        <taxon>Jeongeupia</taxon>
    </lineage>
</organism>
<evidence type="ECO:0000256" key="1">
    <source>
        <dbReference type="SAM" id="Phobius"/>
    </source>
</evidence>
<evidence type="ECO:0000313" key="3">
    <source>
        <dbReference type="Proteomes" id="UP000809431"/>
    </source>
</evidence>
<gene>
    <name evidence="2" type="ORF">JMJ54_16880</name>
</gene>
<sequence length="73" mass="8052">MQRLRISRVIATRGASHGRDQRGRSSFLTADERRAGHAMSRGWIATATGCLAACIVTFQADKFDSIWLSVTNN</sequence>
<keyword evidence="1" id="KW-0812">Transmembrane</keyword>
<evidence type="ECO:0000313" key="2">
    <source>
        <dbReference type="EMBL" id="MBM3117513.1"/>
    </source>
</evidence>
<dbReference type="Proteomes" id="UP000809431">
    <property type="component" value="Unassembled WGS sequence"/>
</dbReference>
<keyword evidence="1" id="KW-0472">Membrane</keyword>
<dbReference type="RefSeq" id="WP_203539727.1">
    <property type="nucleotide sequence ID" value="NZ_JAESND010000010.1"/>
</dbReference>
<name>A0ABS2BPI7_9NEIS</name>